<dbReference type="SUPFAM" id="SSF50891">
    <property type="entry name" value="Cyclophilin-like"/>
    <property type="match status" value="1"/>
</dbReference>
<evidence type="ECO:0000259" key="6">
    <source>
        <dbReference type="PROSITE" id="PS50072"/>
    </source>
</evidence>
<accession>A0ABS0KY77</accession>
<dbReference type="GO" id="GO:0016853">
    <property type="term" value="F:isomerase activity"/>
    <property type="evidence" value="ECO:0007669"/>
    <property type="project" value="UniProtKB-KW"/>
</dbReference>
<dbReference type="EC" id="5.2.1.8" evidence="4"/>
<organism evidence="7 8">
    <name type="scientific">Hymenobacter guriensis</name>
    <dbReference type="NCBI Taxonomy" id="2793065"/>
    <lineage>
        <taxon>Bacteria</taxon>
        <taxon>Pseudomonadati</taxon>
        <taxon>Bacteroidota</taxon>
        <taxon>Cytophagia</taxon>
        <taxon>Cytophagales</taxon>
        <taxon>Hymenobacteraceae</taxon>
        <taxon>Hymenobacter</taxon>
    </lineage>
</organism>
<evidence type="ECO:0000256" key="1">
    <source>
        <dbReference type="ARBA" id="ARBA00007365"/>
    </source>
</evidence>
<dbReference type="PANTHER" id="PTHR45625">
    <property type="entry name" value="PEPTIDYL-PROLYL CIS-TRANS ISOMERASE-RELATED"/>
    <property type="match status" value="1"/>
</dbReference>
<dbReference type="PANTHER" id="PTHR45625:SF4">
    <property type="entry name" value="PEPTIDYLPROLYL ISOMERASE DOMAIN AND WD REPEAT-CONTAINING PROTEIN 1"/>
    <property type="match status" value="1"/>
</dbReference>
<dbReference type="InterPro" id="IPR029000">
    <property type="entry name" value="Cyclophilin-like_dom_sf"/>
</dbReference>
<comment type="caution">
    <text evidence="7">The sequence shown here is derived from an EMBL/GenBank/DDBJ whole genome shotgun (WGS) entry which is preliminary data.</text>
</comment>
<protein>
    <recommendedName>
        <fullName evidence="4">Peptidyl-prolyl cis-trans isomerase</fullName>
        <shortName evidence="4">PPIase</shortName>
        <ecNumber evidence="4">5.2.1.8</ecNumber>
    </recommendedName>
</protein>
<keyword evidence="8" id="KW-1185">Reference proteome</keyword>
<reference evidence="7 8" key="1">
    <citation type="submission" date="2020-11" db="EMBL/GenBank/DDBJ databases">
        <title>Hymenobacter sp.</title>
        <authorList>
            <person name="Kim M.K."/>
        </authorList>
    </citation>
    <scope>NUCLEOTIDE SEQUENCE [LARGE SCALE GENOMIC DNA]</scope>
    <source>
        <strain evidence="7 8">BT594</strain>
    </source>
</reference>
<dbReference type="Proteomes" id="UP000601099">
    <property type="component" value="Unassembled WGS sequence"/>
</dbReference>
<sequence>MKLLFRLAAALLIMLAFGQAATAAKKPRTSKKDEVVTISTSLGDIRLVLSDLTPQHKANFLKLAKDGFYNGTTFHRVIPNFMVQGGDPNTKDSDPGNDGMGPPNEKTIPAEILPALRHKYGAVAAARQGDYVNPQRASSGSQFYIVQNHNGTTHLDGAYTVFGQVISGLEVVDKIAQQPRDERDRPTTDLKMTVKVEKLKKKKITELYGYQYP</sequence>
<comment type="function">
    <text evidence="4">PPIases accelerate the folding of proteins. It catalyzes the cis-trans isomerization of proline imidic peptide bonds in oligopeptides.</text>
</comment>
<dbReference type="PROSITE" id="PS00170">
    <property type="entry name" value="CSA_PPIASE_1"/>
    <property type="match status" value="1"/>
</dbReference>
<evidence type="ECO:0000256" key="3">
    <source>
        <dbReference type="ARBA" id="ARBA00023235"/>
    </source>
</evidence>
<keyword evidence="4" id="KW-0732">Signal</keyword>
<dbReference type="InterPro" id="IPR020892">
    <property type="entry name" value="Cyclophilin-type_PPIase_CS"/>
</dbReference>
<feature type="domain" description="PPIase cyclophilin-type" evidence="6">
    <location>
        <begin position="34"/>
        <end position="193"/>
    </location>
</feature>
<dbReference type="Gene3D" id="2.40.100.10">
    <property type="entry name" value="Cyclophilin-like"/>
    <property type="match status" value="1"/>
</dbReference>
<dbReference type="InterPro" id="IPR044666">
    <property type="entry name" value="Cyclophilin_A-like"/>
</dbReference>
<feature type="region of interest" description="Disordered" evidence="5">
    <location>
        <begin position="83"/>
        <end position="105"/>
    </location>
</feature>
<evidence type="ECO:0000256" key="4">
    <source>
        <dbReference type="RuleBase" id="RU363019"/>
    </source>
</evidence>
<keyword evidence="2 4" id="KW-0697">Rotamase</keyword>
<dbReference type="InterPro" id="IPR002130">
    <property type="entry name" value="Cyclophilin-type_PPIase_dom"/>
</dbReference>
<gene>
    <name evidence="7" type="ORF">I5L79_04530</name>
</gene>
<comment type="catalytic activity">
    <reaction evidence="4">
        <text>[protein]-peptidylproline (omega=180) = [protein]-peptidylproline (omega=0)</text>
        <dbReference type="Rhea" id="RHEA:16237"/>
        <dbReference type="Rhea" id="RHEA-COMP:10747"/>
        <dbReference type="Rhea" id="RHEA-COMP:10748"/>
        <dbReference type="ChEBI" id="CHEBI:83833"/>
        <dbReference type="ChEBI" id="CHEBI:83834"/>
        <dbReference type="EC" id="5.2.1.8"/>
    </reaction>
</comment>
<dbReference type="Pfam" id="PF00160">
    <property type="entry name" value="Pro_isomerase"/>
    <property type="match status" value="1"/>
</dbReference>
<dbReference type="EMBL" id="JADWYK010000002">
    <property type="protein sequence ID" value="MBG8552799.1"/>
    <property type="molecule type" value="Genomic_DNA"/>
</dbReference>
<feature type="signal peptide" evidence="4">
    <location>
        <begin position="1"/>
        <end position="22"/>
    </location>
</feature>
<proteinExistence type="inferred from homology"/>
<feature type="chain" id="PRO_5045013453" description="Peptidyl-prolyl cis-trans isomerase" evidence="4">
    <location>
        <begin position="23"/>
        <end position="213"/>
    </location>
</feature>
<dbReference type="CDD" id="cd00317">
    <property type="entry name" value="cyclophilin"/>
    <property type="match status" value="1"/>
</dbReference>
<name>A0ABS0KY77_9BACT</name>
<evidence type="ECO:0000256" key="5">
    <source>
        <dbReference type="SAM" id="MobiDB-lite"/>
    </source>
</evidence>
<evidence type="ECO:0000313" key="8">
    <source>
        <dbReference type="Proteomes" id="UP000601099"/>
    </source>
</evidence>
<dbReference type="PRINTS" id="PR00153">
    <property type="entry name" value="CSAPPISMRASE"/>
</dbReference>
<comment type="similarity">
    <text evidence="1 4">Belongs to the cyclophilin-type PPIase family.</text>
</comment>
<evidence type="ECO:0000313" key="7">
    <source>
        <dbReference type="EMBL" id="MBG8552799.1"/>
    </source>
</evidence>
<dbReference type="RefSeq" id="WP_196953842.1">
    <property type="nucleotide sequence ID" value="NZ_JADWYK010000002.1"/>
</dbReference>
<dbReference type="PROSITE" id="PS50072">
    <property type="entry name" value="CSA_PPIASE_2"/>
    <property type="match status" value="1"/>
</dbReference>
<evidence type="ECO:0000256" key="2">
    <source>
        <dbReference type="ARBA" id="ARBA00023110"/>
    </source>
</evidence>
<keyword evidence="3 4" id="KW-0413">Isomerase</keyword>